<protein>
    <submittedName>
        <fullName evidence="1">Uncharacterized protein</fullName>
    </submittedName>
</protein>
<proteinExistence type="predicted"/>
<dbReference type="AlphaFoldDB" id="A0A3A4R1I7"/>
<sequence length="113" mass="12710">MSVWNSDEHDGSMYSISGNVYGKEDSNCDGLVMYKELALGTLVAFIGWNSAPRKVYRVYVQTDSVGPDFVLLEDDVESKGYETFYMDQGGGPNHILHPNDDPNPRLYRVVVKQ</sequence>
<evidence type="ECO:0000313" key="1">
    <source>
        <dbReference type="EMBL" id="RJP58842.1"/>
    </source>
</evidence>
<name>A0A3A4R1I7_9BACT</name>
<dbReference type="Proteomes" id="UP000266426">
    <property type="component" value="Unassembled WGS sequence"/>
</dbReference>
<organism evidence="1 2">
    <name type="scientific">Candidatus Auribacter fodinae</name>
    <dbReference type="NCBI Taxonomy" id="2093366"/>
    <lineage>
        <taxon>Bacteria</taxon>
        <taxon>Pseudomonadati</taxon>
        <taxon>Candidatus Auribacterota</taxon>
        <taxon>Candidatus Auribacteria</taxon>
        <taxon>Candidatus Auribacterales</taxon>
        <taxon>Candidatus Auribacteraceae</taxon>
        <taxon>Candidatus Auribacter</taxon>
    </lineage>
</organism>
<accession>A0A3A4R1I7</accession>
<gene>
    <name evidence="1" type="ORF">C4541_07320</name>
</gene>
<comment type="caution">
    <text evidence="1">The sequence shown here is derived from an EMBL/GenBank/DDBJ whole genome shotgun (WGS) entry which is preliminary data.</text>
</comment>
<reference evidence="1 2" key="1">
    <citation type="journal article" date="2017" name="ISME J.">
        <title>Energy and carbon metabolisms in a deep terrestrial subsurface fluid microbial community.</title>
        <authorList>
            <person name="Momper L."/>
            <person name="Jungbluth S.P."/>
            <person name="Lee M.D."/>
            <person name="Amend J.P."/>
        </authorList>
    </citation>
    <scope>NUCLEOTIDE SEQUENCE [LARGE SCALE GENOMIC DNA]</scope>
    <source>
        <strain evidence="1">SURF_26</strain>
    </source>
</reference>
<dbReference type="EMBL" id="QZJZ01000060">
    <property type="protein sequence ID" value="RJP58842.1"/>
    <property type="molecule type" value="Genomic_DNA"/>
</dbReference>
<evidence type="ECO:0000313" key="2">
    <source>
        <dbReference type="Proteomes" id="UP000266426"/>
    </source>
</evidence>